<evidence type="ECO:0000313" key="1">
    <source>
        <dbReference type="EMBL" id="BAC15817.1"/>
    </source>
</evidence>
<proteinExistence type="predicted"/>
<reference evidence="3" key="4">
    <citation type="journal article" date="2008" name="Nucleic Acids Res.">
        <title>The rice annotation project database (RAP-DB): 2008 update.</title>
        <authorList>
            <consortium name="The rice annotation project (RAP)"/>
        </authorList>
    </citation>
    <scope>GENOME REANNOTATION</scope>
    <source>
        <strain evidence="3">cv. Nipponbare</strain>
    </source>
</reference>
<organism evidence="1 3">
    <name type="scientific">Oryza sativa subsp. japonica</name>
    <name type="common">Rice</name>
    <dbReference type="NCBI Taxonomy" id="39947"/>
    <lineage>
        <taxon>Eukaryota</taxon>
        <taxon>Viridiplantae</taxon>
        <taxon>Streptophyta</taxon>
        <taxon>Embryophyta</taxon>
        <taxon>Tracheophyta</taxon>
        <taxon>Spermatophyta</taxon>
        <taxon>Magnoliopsida</taxon>
        <taxon>Liliopsida</taxon>
        <taxon>Poales</taxon>
        <taxon>Poaceae</taxon>
        <taxon>BOP clade</taxon>
        <taxon>Oryzoideae</taxon>
        <taxon>Oryzeae</taxon>
        <taxon>Oryzinae</taxon>
        <taxon>Oryza</taxon>
        <taxon>Oryza sativa</taxon>
    </lineage>
</organism>
<reference evidence="1" key="1">
    <citation type="submission" date="2001-06" db="EMBL/GenBank/DDBJ databases">
        <title>Oryza sativa nipponbare(GA3) genomic DNA, chromosome 7, BAC clone:OJ1123_B01.</title>
        <authorList>
            <person name="Sasaki T."/>
            <person name="Matsumoto T."/>
            <person name="Yamamoto K."/>
        </authorList>
    </citation>
    <scope>NUCLEOTIDE SEQUENCE</scope>
</reference>
<name>Q8H5X0_ORYSJ</name>
<reference evidence="3" key="3">
    <citation type="journal article" date="2005" name="Nature">
        <title>The map-based sequence of the rice genome.</title>
        <authorList>
            <consortium name="International rice genome sequencing project (IRGSP)"/>
            <person name="Matsumoto T."/>
            <person name="Wu J."/>
            <person name="Kanamori H."/>
            <person name="Katayose Y."/>
            <person name="Fujisawa M."/>
            <person name="Namiki N."/>
            <person name="Mizuno H."/>
            <person name="Yamamoto K."/>
            <person name="Antonio B.A."/>
            <person name="Baba T."/>
            <person name="Sakata K."/>
            <person name="Nagamura Y."/>
            <person name="Aoki H."/>
            <person name="Arikawa K."/>
            <person name="Arita K."/>
            <person name="Bito T."/>
            <person name="Chiden Y."/>
            <person name="Fujitsuka N."/>
            <person name="Fukunaka R."/>
            <person name="Hamada M."/>
            <person name="Harada C."/>
            <person name="Hayashi A."/>
            <person name="Hijishita S."/>
            <person name="Honda M."/>
            <person name="Hosokawa S."/>
            <person name="Ichikawa Y."/>
            <person name="Idonuma A."/>
            <person name="Iijima M."/>
            <person name="Ikeda M."/>
            <person name="Ikeno M."/>
            <person name="Ito K."/>
            <person name="Ito S."/>
            <person name="Ito T."/>
            <person name="Ito Y."/>
            <person name="Ito Y."/>
            <person name="Iwabuchi A."/>
            <person name="Kamiya K."/>
            <person name="Karasawa W."/>
            <person name="Kurita K."/>
            <person name="Katagiri S."/>
            <person name="Kikuta A."/>
            <person name="Kobayashi H."/>
            <person name="Kobayashi N."/>
            <person name="Machita K."/>
            <person name="Maehara T."/>
            <person name="Masukawa M."/>
            <person name="Mizubayashi T."/>
            <person name="Mukai Y."/>
            <person name="Nagasaki H."/>
            <person name="Nagata Y."/>
            <person name="Naito S."/>
            <person name="Nakashima M."/>
            <person name="Nakama Y."/>
            <person name="Nakamichi Y."/>
            <person name="Nakamura M."/>
            <person name="Meguro A."/>
            <person name="Negishi M."/>
            <person name="Ohta I."/>
            <person name="Ohta T."/>
            <person name="Okamoto M."/>
            <person name="Ono N."/>
            <person name="Saji S."/>
            <person name="Sakaguchi M."/>
            <person name="Sakai K."/>
            <person name="Shibata M."/>
            <person name="Shimokawa T."/>
            <person name="Song J."/>
            <person name="Takazaki Y."/>
            <person name="Terasawa K."/>
            <person name="Tsugane M."/>
            <person name="Tsuji K."/>
            <person name="Ueda S."/>
            <person name="Waki K."/>
            <person name="Yamagata H."/>
            <person name="Yamamoto M."/>
            <person name="Yamamoto S."/>
            <person name="Yamane H."/>
            <person name="Yoshiki S."/>
            <person name="Yoshihara R."/>
            <person name="Yukawa K."/>
            <person name="Zhong H."/>
            <person name="Yano M."/>
            <person name="Yuan Q."/>
            <person name="Ouyang S."/>
            <person name="Liu J."/>
            <person name="Jones K.M."/>
            <person name="Gansberger K."/>
            <person name="Moffat K."/>
            <person name="Hill J."/>
            <person name="Bera J."/>
            <person name="Fadrosh D."/>
            <person name="Jin S."/>
            <person name="Johri S."/>
            <person name="Kim M."/>
            <person name="Overton L."/>
            <person name="Reardon M."/>
            <person name="Tsitrin T."/>
            <person name="Vuong H."/>
            <person name="Weaver B."/>
            <person name="Ciecko A."/>
            <person name="Tallon L."/>
            <person name="Jackson J."/>
            <person name="Pai G."/>
            <person name="Aken S.V."/>
            <person name="Utterback T."/>
            <person name="Reidmuller S."/>
            <person name="Feldblyum T."/>
            <person name="Hsiao J."/>
            <person name="Zismann V."/>
            <person name="Iobst S."/>
            <person name="de Vazeille A.R."/>
            <person name="Buell C.R."/>
            <person name="Ying K."/>
            <person name="Li Y."/>
            <person name="Lu T."/>
            <person name="Huang Y."/>
            <person name="Zhao Q."/>
            <person name="Feng Q."/>
            <person name="Zhang L."/>
            <person name="Zhu J."/>
            <person name="Weng Q."/>
            <person name="Mu J."/>
            <person name="Lu Y."/>
            <person name="Fan D."/>
            <person name="Liu Y."/>
            <person name="Guan J."/>
            <person name="Zhang Y."/>
            <person name="Yu S."/>
            <person name="Liu X."/>
            <person name="Zhang Y."/>
            <person name="Hong G."/>
            <person name="Han B."/>
            <person name="Choisne N."/>
            <person name="Demange N."/>
            <person name="Orjeda G."/>
            <person name="Samain S."/>
            <person name="Cattolico L."/>
            <person name="Pelletier E."/>
            <person name="Couloux A."/>
            <person name="Segurens B."/>
            <person name="Wincker P."/>
            <person name="D'Hont A."/>
            <person name="Scarpelli C."/>
            <person name="Weissenbach J."/>
            <person name="Salanoubat M."/>
            <person name="Quetier F."/>
            <person name="Yu Y."/>
            <person name="Kim H.R."/>
            <person name="Rambo T."/>
            <person name="Currie J."/>
            <person name="Collura K."/>
            <person name="Luo M."/>
            <person name="Yang T."/>
            <person name="Ammiraju J.S.S."/>
            <person name="Engler F."/>
            <person name="Soderlund C."/>
            <person name="Wing R.A."/>
            <person name="Palmer L.E."/>
            <person name="de la Bastide M."/>
            <person name="Spiegel L."/>
            <person name="Nascimento L."/>
            <person name="Zutavern T."/>
            <person name="O'Shaughnessy A."/>
            <person name="Dike S."/>
            <person name="Dedhia N."/>
            <person name="Preston R."/>
            <person name="Balija V."/>
            <person name="McCombie W.R."/>
            <person name="Chow T."/>
            <person name="Chen H."/>
            <person name="Chung M."/>
            <person name="Chen C."/>
            <person name="Shaw J."/>
            <person name="Wu H."/>
            <person name="Hsiao K."/>
            <person name="Chao Y."/>
            <person name="Chu M."/>
            <person name="Cheng C."/>
            <person name="Hour A."/>
            <person name="Lee P."/>
            <person name="Lin S."/>
            <person name="Lin Y."/>
            <person name="Liou J."/>
            <person name="Liu S."/>
            <person name="Hsing Y."/>
            <person name="Raghuvanshi S."/>
            <person name="Mohanty A."/>
            <person name="Bharti A.K."/>
            <person name="Gaur A."/>
            <person name="Gupta V."/>
            <person name="Kumar D."/>
            <person name="Ravi V."/>
            <person name="Vij S."/>
            <person name="Kapur A."/>
            <person name="Khurana P."/>
            <person name="Khurana P."/>
            <person name="Khurana J.P."/>
            <person name="Tyagi A.K."/>
            <person name="Gaikwad K."/>
            <person name="Singh A."/>
            <person name="Dalal V."/>
            <person name="Srivastava S."/>
            <person name="Dixit A."/>
            <person name="Pal A.K."/>
            <person name="Ghazi I.A."/>
            <person name="Yadav M."/>
            <person name="Pandit A."/>
            <person name="Bhargava A."/>
            <person name="Sureshbabu K."/>
            <person name="Batra K."/>
            <person name="Sharma T.R."/>
            <person name="Mohapatra T."/>
            <person name="Singh N.K."/>
            <person name="Messing J."/>
            <person name="Nelson A.B."/>
            <person name="Fuks G."/>
            <person name="Kavchok S."/>
            <person name="Keizer G."/>
            <person name="Linton E."/>
            <person name="Llaca V."/>
            <person name="Song R."/>
            <person name="Tanyolac B."/>
            <person name="Young S."/>
            <person name="Ho-Il K."/>
            <person name="Hahn J.H."/>
            <person name="Sangsakoo G."/>
            <person name="Vanavichit A."/>
            <person name="de Mattos Luiz.A.T."/>
            <person name="Zimmer P.D."/>
            <person name="Malone G."/>
            <person name="Dellagostin O."/>
            <person name="de Oliveira A.C."/>
            <person name="Bevan M."/>
            <person name="Bancroft I."/>
            <person name="Minx P."/>
            <person name="Cordum H."/>
            <person name="Wilson R."/>
            <person name="Cheng Z."/>
            <person name="Jin W."/>
            <person name="Jiang J."/>
            <person name="Leong S.A."/>
            <person name="Iwama H."/>
            <person name="Gojobori T."/>
            <person name="Itoh T."/>
            <person name="Niimura Y."/>
            <person name="Fujii Y."/>
            <person name="Habara T."/>
            <person name="Sakai H."/>
            <person name="Sato Y."/>
            <person name="Wilson G."/>
            <person name="Kumar K."/>
            <person name="McCouch S."/>
            <person name="Juretic N."/>
            <person name="Hoen D."/>
            <person name="Wright S."/>
            <person name="Bruskiewich R."/>
            <person name="Bureau T."/>
            <person name="Miyao A."/>
            <person name="Hirochika H."/>
            <person name="Nishikawa T."/>
            <person name="Kadowaki K."/>
            <person name="Sugiura M."/>
            <person name="Burr B."/>
            <person name="Sasaki T."/>
        </authorList>
    </citation>
    <scope>NUCLEOTIDE SEQUENCE [LARGE SCALE GENOMIC DNA]</scope>
    <source>
        <strain evidence="3">cv. Nipponbare</strain>
    </source>
</reference>
<dbReference type="Proteomes" id="UP000000763">
    <property type="component" value="Chromosome 7"/>
</dbReference>
<reference evidence="2" key="2">
    <citation type="submission" date="2001-10" db="EMBL/GenBank/DDBJ databases">
        <title>Oryza sativa nipponbare(GA3) genomic DNA, chromosome 7, PAC clone:P0025D09.</title>
        <authorList>
            <person name="Sasaki T."/>
            <person name="Matsumoto T."/>
            <person name="Yamamoto K."/>
        </authorList>
    </citation>
    <scope>NUCLEOTIDE SEQUENCE</scope>
</reference>
<sequence>MAHWRIRRNGFPGCVAHKVDVRDECSPFRIKPVTAADTTTASTSTASTSTLAIDNLRATTTSMASNNSQ</sequence>
<evidence type="ECO:0000313" key="2">
    <source>
        <dbReference type="EMBL" id="BAD30540.1"/>
    </source>
</evidence>
<accession>Q8H5X0</accession>
<protein>
    <submittedName>
        <fullName evidence="1">Uncharacterized protein</fullName>
    </submittedName>
</protein>
<evidence type="ECO:0000313" key="3">
    <source>
        <dbReference type="Proteomes" id="UP000000763"/>
    </source>
</evidence>
<gene>
    <name evidence="1" type="primary">OJ1123_B01.106</name>
    <name evidence="2" type="synonym">P0025D09.122</name>
</gene>
<dbReference type="EMBL" id="AP004264">
    <property type="protein sequence ID" value="BAD30540.1"/>
    <property type="molecule type" value="Genomic_DNA"/>
</dbReference>
<dbReference type="EMBL" id="AP003745">
    <property type="protein sequence ID" value="BAC15817.1"/>
    <property type="molecule type" value="Genomic_DNA"/>
</dbReference>
<dbReference type="AlphaFoldDB" id="Q8H5X0"/>